<comment type="similarity">
    <text evidence="4 6">Belongs to the kynureninase family.</text>
</comment>
<dbReference type="EMBL" id="JBBMQS010000024">
    <property type="protein sequence ID" value="MEM5499935.1"/>
    <property type="molecule type" value="Genomic_DNA"/>
</dbReference>
<dbReference type="HAMAP" id="MF_01970">
    <property type="entry name" value="Kynureninase"/>
    <property type="match status" value="1"/>
</dbReference>
<comment type="function">
    <text evidence="4 6">Catalyzes the cleavage of L-kynurenine (L-Kyn) and L-3-hydroxykynurenine (L-3OHKyn) into anthranilic acid (AA) and 3-hydroxyanthranilic acid (3-OHAA), respectively.</text>
</comment>
<keyword evidence="1 4" id="KW-0662">Pyridine nucleotide biosynthesis</keyword>
<dbReference type="Proteomes" id="UP001461163">
    <property type="component" value="Unassembled WGS sequence"/>
</dbReference>
<dbReference type="InterPro" id="IPR015421">
    <property type="entry name" value="PyrdxlP-dep_Trfase_major"/>
</dbReference>
<keyword evidence="3 4" id="KW-0663">Pyridoxal phosphate</keyword>
<evidence type="ECO:0000256" key="1">
    <source>
        <dbReference type="ARBA" id="ARBA00022642"/>
    </source>
</evidence>
<dbReference type="InterPro" id="IPR015424">
    <property type="entry name" value="PyrdxlP-dep_Trfase"/>
</dbReference>
<comment type="cofactor">
    <cofactor evidence="4 6">
        <name>pyridoxal 5'-phosphate</name>
        <dbReference type="ChEBI" id="CHEBI:597326"/>
    </cofactor>
</comment>
<evidence type="ECO:0000313" key="8">
    <source>
        <dbReference type="Proteomes" id="UP001461163"/>
    </source>
</evidence>
<dbReference type="InterPro" id="IPR010111">
    <property type="entry name" value="Kynureninase"/>
</dbReference>
<dbReference type="RefSeq" id="WP_342882886.1">
    <property type="nucleotide sequence ID" value="NZ_JBBMQS010000024.1"/>
</dbReference>
<feature type="binding site" evidence="4">
    <location>
        <position position="170"/>
    </location>
    <ligand>
        <name>pyridoxal 5'-phosphate</name>
        <dbReference type="ChEBI" id="CHEBI:597326"/>
    </ligand>
</feature>
<sequence>MAHISEEQIAQWDLIDPLAEKREAFTLPANTVYLDGNSLGAMPTAAALRGKQVLEHQWANDLITSWNTHSWIDLPATVGEKIAPLIGAAPEQVICCDSTSINLFKVLASAMTLQKNRSQVLSLAGNFPTDLYMVEGLTALLGESHCHLKTVDEDTLEEALTSEVAVLMLTQVDFRTGRLLDMQRVTHLAHKQGILVIWDLAHSAGALPIALDECDVDFAVGCGYKYFNGGPGAPAFVYVAKRLQAHVSQPLKGWMGHKQPFAFAQGYEQADNITQYLCGTPNVVSMSVLDAALEVFADVNMQQIREKSEALSELFIALVEAEVALSDLVLVSPRATKDRGSQLAFEHEHAHGICQALIELGVIADFRAPNILRFGFTPLYLRYQDILTSVQILTQVIQQKVYLQAQYNKQNKVT</sequence>
<keyword evidence="8" id="KW-1185">Reference proteome</keyword>
<keyword evidence="2 4" id="KW-0378">Hydrolase</keyword>
<feature type="binding site" evidence="4">
    <location>
        <position position="202"/>
    </location>
    <ligand>
        <name>pyridoxal 5'-phosphate</name>
        <dbReference type="ChEBI" id="CHEBI:597326"/>
    </ligand>
</feature>
<dbReference type="Gene3D" id="3.40.640.10">
    <property type="entry name" value="Type I PLP-dependent aspartate aminotransferase-like (Major domain)"/>
    <property type="match status" value="1"/>
</dbReference>
<proteinExistence type="inferred from homology"/>
<feature type="binding site" evidence="4">
    <location>
        <begin position="127"/>
        <end position="130"/>
    </location>
    <ligand>
        <name>pyridoxal 5'-phosphate</name>
        <dbReference type="ChEBI" id="CHEBI:597326"/>
    </ligand>
</feature>
<comment type="catalytic activity">
    <reaction evidence="4 6">
        <text>L-kynurenine + H2O = anthranilate + L-alanine + H(+)</text>
        <dbReference type="Rhea" id="RHEA:16813"/>
        <dbReference type="ChEBI" id="CHEBI:15377"/>
        <dbReference type="ChEBI" id="CHEBI:15378"/>
        <dbReference type="ChEBI" id="CHEBI:16567"/>
        <dbReference type="ChEBI" id="CHEBI:57959"/>
        <dbReference type="ChEBI" id="CHEBI:57972"/>
        <dbReference type="EC" id="3.7.1.3"/>
    </reaction>
</comment>
<dbReference type="NCBIfam" id="TIGR01814">
    <property type="entry name" value="kynureninase"/>
    <property type="match status" value="1"/>
</dbReference>
<feature type="binding site" evidence="4">
    <location>
        <position position="254"/>
    </location>
    <ligand>
        <name>pyridoxal 5'-phosphate</name>
        <dbReference type="ChEBI" id="CHEBI:597326"/>
    </ligand>
</feature>
<dbReference type="SUPFAM" id="SSF53383">
    <property type="entry name" value="PLP-dependent transferases"/>
    <property type="match status" value="1"/>
</dbReference>
<feature type="modified residue" description="N6-(pyridoxal phosphate)lysine" evidence="4">
    <location>
        <position position="225"/>
    </location>
</feature>
<evidence type="ECO:0000256" key="5">
    <source>
        <dbReference type="NCBIfam" id="TIGR01814"/>
    </source>
</evidence>
<feature type="binding site" evidence="4">
    <location>
        <position position="224"/>
    </location>
    <ligand>
        <name>pyridoxal 5'-phosphate</name>
        <dbReference type="ChEBI" id="CHEBI:597326"/>
    </ligand>
</feature>
<dbReference type="EC" id="3.7.1.3" evidence="4 5"/>
<protein>
    <recommendedName>
        <fullName evidence="4 5">Kynureninase</fullName>
        <ecNumber evidence="4 5">3.7.1.3</ecNumber>
    </recommendedName>
    <alternativeName>
        <fullName evidence="4">L-kynurenine hydrolase</fullName>
    </alternativeName>
</protein>
<gene>
    <name evidence="4 7" type="primary">kynU</name>
    <name evidence="7" type="ORF">WNY77_21230</name>
</gene>
<comment type="pathway">
    <text evidence="4 6">Amino-acid degradation; L-kynurenine degradation; L-alanine and anthranilate from L-kynurenine: step 1/1.</text>
</comment>
<dbReference type="Pfam" id="PF22580">
    <property type="entry name" value="KYNU_C"/>
    <property type="match status" value="1"/>
</dbReference>
<feature type="binding site" evidence="4">
    <location>
        <position position="99"/>
    </location>
    <ligand>
        <name>pyridoxal 5'-phosphate</name>
        <dbReference type="ChEBI" id="CHEBI:597326"/>
    </ligand>
</feature>
<comment type="catalytic activity">
    <reaction evidence="6">
        <text>3-hydroxy-L-kynurenine + H2O = 3-hydroxyanthranilate + L-alanine + H(+)</text>
        <dbReference type="Rhea" id="RHEA:25143"/>
        <dbReference type="ChEBI" id="CHEBI:15377"/>
        <dbReference type="ChEBI" id="CHEBI:15378"/>
        <dbReference type="ChEBI" id="CHEBI:36559"/>
        <dbReference type="ChEBI" id="CHEBI:57972"/>
        <dbReference type="ChEBI" id="CHEBI:58125"/>
        <dbReference type="EC" id="3.7.1.3"/>
    </reaction>
</comment>
<name>A0ABU9T1D5_9ALTE</name>
<accession>A0ABU9T1D5</accession>
<evidence type="ECO:0000313" key="7">
    <source>
        <dbReference type="EMBL" id="MEM5499935.1"/>
    </source>
</evidence>
<feature type="binding site" evidence="4">
    <location>
        <position position="100"/>
    </location>
    <ligand>
        <name>pyridoxal 5'-phosphate</name>
        <dbReference type="ChEBI" id="CHEBI:597326"/>
    </ligand>
</feature>
<dbReference type="Gene3D" id="3.90.1150.10">
    <property type="entry name" value="Aspartate Aminotransferase, domain 1"/>
    <property type="match status" value="1"/>
</dbReference>
<evidence type="ECO:0000256" key="2">
    <source>
        <dbReference type="ARBA" id="ARBA00022801"/>
    </source>
</evidence>
<evidence type="ECO:0000256" key="4">
    <source>
        <dbReference type="HAMAP-Rule" id="MF_01970"/>
    </source>
</evidence>
<dbReference type="InterPro" id="IPR015422">
    <property type="entry name" value="PyrdxlP-dep_Trfase_small"/>
</dbReference>
<organism evidence="7 8">
    <name type="scientific">Paraglaciecola mesophila</name>
    <dbReference type="NCBI Taxonomy" id="197222"/>
    <lineage>
        <taxon>Bacteria</taxon>
        <taxon>Pseudomonadati</taxon>
        <taxon>Pseudomonadota</taxon>
        <taxon>Gammaproteobacteria</taxon>
        <taxon>Alteromonadales</taxon>
        <taxon>Alteromonadaceae</taxon>
        <taxon>Paraglaciecola</taxon>
    </lineage>
</organism>
<feature type="binding site" evidence="4">
    <location>
        <position position="280"/>
    </location>
    <ligand>
        <name>pyridoxal 5'-phosphate</name>
        <dbReference type="ChEBI" id="CHEBI:597326"/>
    </ligand>
</feature>
<dbReference type="PANTHER" id="PTHR14084:SF0">
    <property type="entry name" value="KYNURENINASE"/>
    <property type="match status" value="1"/>
</dbReference>
<comment type="pathway">
    <text evidence="4 6">Cofactor biosynthesis; NAD(+) biosynthesis; quinolinate from L-kynurenine: step 2/3.</text>
</comment>
<comment type="caution">
    <text evidence="7">The sequence shown here is derived from an EMBL/GenBank/DDBJ whole genome shotgun (WGS) entry which is preliminary data.</text>
</comment>
<comment type="subunit">
    <text evidence="4 6">Homodimer.</text>
</comment>
<dbReference type="GO" id="GO:0030429">
    <property type="term" value="F:kynureninase activity"/>
    <property type="evidence" value="ECO:0007669"/>
    <property type="project" value="UniProtKB-EC"/>
</dbReference>
<reference evidence="7 8" key="1">
    <citation type="submission" date="2024-03" db="EMBL/GenBank/DDBJ databases">
        <title>Community enrichment and isolation of bacterial strains for fucoidan degradation.</title>
        <authorList>
            <person name="Sichert A."/>
        </authorList>
    </citation>
    <scope>NUCLEOTIDE SEQUENCE [LARGE SCALE GENOMIC DNA]</scope>
    <source>
        <strain evidence="7 8">AS12</strain>
    </source>
</reference>
<dbReference type="PIRSF" id="PIRSF038800">
    <property type="entry name" value="KYNU"/>
    <property type="match status" value="1"/>
</dbReference>
<feature type="binding site" evidence="4">
    <location>
        <position position="199"/>
    </location>
    <ligand>
        <name>pyridoxal 5'-phosphate</name>
        <dbReference type="ChEBI" id="CHEBI:597326"/>
    </ligand>
</feature>
<dbReference type="PANTHER" id="PTHR14084">
    <property type="entry name" value="KYNURENINASE"/>
    <property type="match status" value="1"/>
</dbReference>
<evidence type="ECO:0000256" key="6">
    <source>
        <dbReference type="PIRNR" id="PIRNR038800"/>
    </source>
</evidence>
<evidence type="ECO:0000256" key="3">
    <source>
        <dbReference type="ARBA" id="ARBA00022898"/>
    </source>
</evidence>